<proteinExistence type="predicted"/>
<protein>
    <submittedName>
        <fullName evidence="1">Uncharacterized protein</fullName>
    </submittedName>
</protein>
<accession>A0A1A9V6T4</accession>
<dbReference type="AlphaFoldDB" id="A0A1A9V6T4"/>
<organism evidence="1 2">
    <name type="scientific">Glossina austeni</name>
    <name type="common">Savannah tsetse fly</name>
    <dbReference type="NCBI Taxonomy" id="7395"/>
    <lineage>
        <taxon>Eukaryota</taxon>
        <taxon>Metazoa</taxon>
        <taxon>Ecdysozoa</taxon>
        <taxon>Arthropoda</taxon>
        <taxon>Hexapoda</taxon>
        <taxon>Insecta</taxon>
        <taxon>Pterygota</taxon>
        <taxon>Neoptera</taxon>
        <taxon>Endopterygota</taxon>
        <taxon>Diptera</taxon>
        <taxon>Brachycera</taxon>
        <taxon>Muscomorpha</taxon>
        <taxon>Hippoboscoidea</taxon>
        <taxon>Glossinidae</taxon>
        <taxon>Glossina</taxon>
    </lineage>
</organism>
<evidence type="ECO:0000313" key="1">
    <source>
        <dbReference type="EnsemblMetazoa" id="GAUT027766-PA"/>
    </source>
</evidence>
<dbReference type="VEuPathDB" id="VectorBase:GAUT027766"/>
<sequence length="120" mass="13924">MQTHSRGTKENIKKNARSSRSLEALVAGEADEMFVVTVHLSSELREKLMLAVRQGKPFRCRDGVLIHYEDNPGVIHKLNGKITTWQIEVVIKAVEVMHFNFEWEWELQRNKSLFALLFLC</sequence>
<dbReference type="Proteomes" id="UP000078200">
    <property type="component" value="Unassembled WGS sequence"/>
</dbReference>
<reference evidence="1" key="1">
    <citation type="submission" date="2020-05" db="UniProtKB">
        <authorList>
            <consortium name="EnsemblMetazoa"/>
        </authorList>
    </citation>
    <scope>IDENTIFICATION</scope>
    <source>
        <strain evidence="1">TTRI</strain>
    </source>
</reference>
<evidence type="ECO:0000313" key="2">
    <source>
        <dbReference type="Proteomes" id="UP000078200"/>
    </source>
</evidence>
<name>A0A1A9V6T4_GLOAU</name>
<dbReference type="STRING" id="7395.A0A1A9V6T4"/>
<dbReference type="EnsemblMetazoa" id="GAUT027766-RA">
    <property type="protein sequence ID" value="GAUT027766-PA"/>
    <property type="gene ID" value="GAUT027766"/>
</dbReference>
<keyword evidence="2" id="KW-1185">Reference proteome</keyword>